<keyword evidence="5 7" id="KW-0472">Membrane</keyword>
<dbReference type="PANTHER" id="PTHR19282">
    <property type="entry name" value="TETRASPANIN"/>
    <property type="match status" value="1"/>
</dbReference>
<dbReference type="InterPro" id="IPR008952">
    <property type="entry name" value="Tetraspanin_EC2_sf"/>
</dbReference>
<evidence type="ECO:0000313" key="9">
    <source>
        <dbReference type="Proteomes" id="UP001519460"/>
    </source>
</evidence>
<evidence type="ECO:0000313" key="8">
    <source>
        <dbReference type="EMBL" id="KAK7473520.1"/>
    </source>
</evidence>
<dbReference type="Proteomes" id="UP001519460">
    <property type="component" value="Unassembled WGS sequence"/>
</dbReference>
<evidence type="ECO:0000256" key="6">
    <source>
        <dbReference type="PIRSR" id="PIRSR002419-1"/>
    </source>
</evidence>
<keyword evidence="3 7" id="KW-0812">Transmembrane</keyword>
<dbReference type="CDD" id="cd03127">
    <property type="entry name" value="tetraspanin_LEL"/>
    <property type="match status" value="1"/>
</dbReference>
<dbReference type="InterPro" id="IPR018499">
    <property type="entry name" value="Tetraspanin/Peripherin"/>
</dbReference>
<dbReference type="EMBL" id="JACVVK020000466">
    <property type="protein sequence ID" value="KAK7473520.1"/>
    <property type="molecule type" value="Genomic_DNA"/>
</dbReference>
<dbReference type="PANTHER" id="PTHR19282:SF544">
    <property type="entry name" value="TETRASPANIN"/>
    <property type="match status" value="1"/>
</dbReference>
<dbReference type="SUPFAM" id="SSF48652">
    <property type="entry name" value="Tetraspanin"/>
    <property type="match status" value="1"/>
</dbReference>
<evidence type="ECO:0000256" key="4">
    <source>
        <dbReference type="ARBA" id="ARBA00022989"/>
    </source>
</evidence>
<name>A0ABD0JF72_9CAEN</name>
<dbReference type="GO" id="GO:0016020">
    <property type="term" value="C:membrane"/>
    <property type="evidence" value="ECO:0007669"/>
    <property type="project" value="UniProtKB-SubCell"/>
</dbReference>
<dbReference type="AlphaFoldDB" id="A0ABD0JF72"/>
<comment type="caution">
    <text evidence="8">The sequence shown here is derived from an EMBL/GenBank/DDBJ whole genome shotgun (WGS) entry which is preliminary data.</text>
</comment>
<feature type="disulfide bond" evidence="6">
    <location>
        <begin position="169"/>
        <end position="200"/>
    </location>
</feature>
<dbReference type="PIRSF" id="PIRSF002419">
    <property type="entry name" value="Tetraspanin"/>
    <property type="match status" value="1"/>
</dbReference>
<reference evidence="8 9" key="1">
    <citation type="journal article" date="2023" name="Sci. Data">
        <title>Genome assembly of the Korean intertidal mud-creeper Batillaria attramentaria.</title>
        <authorList>
            <person name="Patra A.K."/>
            <person name="Ho P.T."/>
            <person name="Jun S."/>
            <person name="Lee S.J."/>
            <person name="Kim Y."/>
            <person name="Won Y.J."/>
        </authorList>
    </citation>
    <scope>NUCLEOTIDE SEQUENCE [LARGE SCALE GENOMIC DNA]</scope>
    <source>
        <strain evidence="8">Wonlab-2016</strain>
    </source>
</reference>
<dbReference type="Pfam" id="PF00335">
    <property type="entry name" value="Tetraspanin"/>
    <property type="match status" value="1"/>
</dbReference>
<keyword evidence="6" id="KW-1015">Disulfide bond</keyword>
<feature type="transmembrane region" description="Helical" evidence="7">
    <location>
        <begin position="12"/>
        <end position="37"/>
    </location>
</feature>
<keyword evidence="4 7" id="KW-1133">Transmembrane helix</keyword>
<proteinExistence type="inferred from homology"/>
<comment type="similarity">
    <text evidence="2 7">Belongs to the tetraspanin (TM4SF) family.</text>
</comment>
<keyword evidence="9" id="KW-1185">Reference proteome</keyword>
<evidence type="ECO:0000256" key="5">
    <source>
        <dbReference type="ARBA" id="ARBA00023136"/>
    </source>
</evidence>
<sequence length="258" mass="27632">MAGCISTLGKLILIVLNLVFLLASLALIAGGVVLKFFATKVIDKLSGALDETVMKDFHIPVGSDMAQVPLLDQIGLALLVFGVVLFCISFCACCGACCEFRPLLIVFVILMAVLVLAQAVVGGLFLAEDSVLHKQIKEKMGDKIKDDYKATADDMFSFGINIMNYALQCCGISGVDDFKKTEISGTCCRKDVIKTGDLTCTSTPSNLNNEGCYTKLQEKVQENLVVAAVVLTLLLLLQVVEIGFAIAIVKDVNRVGPV</sequence>
<feature type="disulfide bond" evidence="6">
    <location>
        <begin position="170"/>
        <end position="188"/>
    </location>
</feature>
<feature type="transmembrane region" description="Helical" evidence="7">
    <location>
        <begin position="103"/>
        <end position="127"/>
    </location>
</feature>
<accession>A0ABD0JF72</accession>
<comment type="subcellular location">
    <subcellularLocation>
        <location evidence="1 7">Membrane</location>
        <topology evidence="1 7">Multi-pass membrane protein</topology>
    </subcellularLocation>
</comment>
<gene>
    <name evidence="8" type="ORF">BaRGS_00035237</name>
</gene>
<evidence type="ECO:0000256" key="1">
    <source>
        <dbReference type="ARBA" id="ARBA00004141"/>
    </source>
</evidence>
<feature type="transmembrane region" description="Helical" evidence="7">
    <location>
        <begin position="74"/>
        <end position="96"/>
    </location>
</feature>
<evidence type="ECO:0000256" key="3">
    <source>
        <dbReference type="ARBA" id="ARBA00022692"/>
    </source>
</evidence>
<protein>
    <recommendedName>
        <fullName evidence="7">Tetraspanin</fullName>
    </recommendedName>
</protein>
<organism evidence="8 9">
    <name type="scientific">Batillaria attramentaria</name>
    <dbReference type="NCBI Taxonomy" id="370345"/>
    <lineage>
        <taxon>Eukaryota</taxon>
        <taxon>Metazoa</taxon>
        <taxon>Spiralia</taxon>
        <taxon>Lophotrochozoa</taxon>
        <taxon>Mollusca</taxon>
        <taxon>Gastropoda</taxon>
        <taxon>Caenogastropoda</taxon>
        <taxon>Sorbeoconcha</taxon>
        <taxon>Cerithioidea</taxon>
        <taxon>Batillariidae</taxon>
        <taxon>Batillaria</taxon>
    </lineage>
</organism>
<evidence type="ECO:0000256" key="2">
    <source>
        <dbReference type="ARBA" id="ARBA00006840"/>
    </source>
</evidence>
<dbReference type="InterPro" id="IPR000301">
    <property type="entry name" value="Tetraspanin_animals"/>
</dbReference>
<feature type="transmembrane region" description="Helical" evidence="7">
    <location>
        <begin position="224"/>
        <end position="249"/>
    </location>
</feature>
<evidence type="ECO:0000256" key="7">
    <source>
        <dbReference type="RuleBase" id="RU361218"/>
    </source>
</evidence>
<dbReference type="Gene3D" id="1.10.1450.10">
    <property type="entry name" value="Tetraspanin"/>
    <property type="match status" value="1"/>
</dbReference>